<dbReference type="InterPro" id="IPR042099">
    <property type="entry name" value="ANL_N_sf"/>
</dbReference>
<evidence type="ECO:0000313" key="2">
    <source>
        <dbReference type="EMBL" id="RDG30636.1"/>
    </source>
</evidence>
<keyword evidence="3" id="KW-1185">Reference proteome</keyword>
<dbReference type="EMBL" id="QQNA01000434">
    <property type="protein sequence ID" value="RDG30636.1"/>
    <property type="molecule type" value="Genomic_DNA"/>
</dbReference>
<dbReference type="PANTHER" id="PTHR42921:SF1">
    <property type="entry name" value="ACETOACETYL-COA SYNTHETASE"/>
    <property type="match status" value="1"/>
</dbReference>
<dbReference type="Gene3D" id="3.40.50.12780">
    <property type="entry name" value="N-terminal domain of ligase-like"/>
    <property type="match status" value="1"/>
</dbReference>
<feature type="domain" description="Acetyl-coenzyme A synthetase N-terminal" evidence="1">
    <location>
        <begin position="26"/>
        <end position="82"/>
    </location>
</feature>
<dbReference type="EC" id="6.2.1.16" evidence="2"/>
<evidence type="ECO:0000313" key="3">
    <source>
        <dbReference type="Proteomes" id="UP000253741"/>
    </source>
</evidence>
<name>A0A370AT36_9ACTN</name>
<accession>A0A370AT36</accession>
<dbReference type="GO" id="GO:0030729">
    <property type="term" value="F:acetoacetate-CoA ligase activity"/>
    <property type="evidence" value="ECO:0007669"/>
    <property type="project" value="UniProtKB-EC"/>
</dbReference>
<keyword evidence="2" id="KW-0436">Ligase</keyword>
<dbReference type="RefSeq" id="WP_325051424.1">
    <property type="nucleotide sequence ID" value="NZ_QQNA01000434.1"/>
</dbReference>
<proteinExistence type="predicted"/>
<dbReference type="Proteomes" id="UP000253741">
    <property type="component" value="Unassembled WGS sequence"/>
</dbReference>
<dbReference type="PANTHER" id="PTHR42921">
    <property type="entry name" value="ACETOACETYL-COA SYNTHETASE"/>
    <property type="match status" value="1"/>
</dbReference>
<dbReference type="AlphaFoldDB" id="A0A370AT36"/>
<protein>
    <submittedName>
        <fullName evidence="2">Acetoacetate--CoA ligase</fullName>
        <ecNumber evidence="2">6.2.1.16</ecNumber>
    </submittedName>
</protein>
<dbReference type="InterPro" id="IPR032387">
    <property type="entry name" value="ACAS_N"/>
</dbReference>
<feature type="non-terminal residue" evidence="2">
    <location>
        <position position="92"/>
    </location>
</feature>
<evidence type="ECO:0000259" key="1">
    <source>
        <dbReference type="Pfam" id="PF16177"/>
    </source>
</evidence>
<organism evidence="2 3">
    <name type="scientific">Streptomyces corynorhini</name>
    <dbReference type="NCBI Taxonomy" id="2282652"/>
    <lineage>
        <taxon>Bacteria</taxon>
        <taxon>Bacillati</taxon>
        <taxon>Actinomycetota</taxon>
        <taxon>Actinomycetes</taxon>
        <taxon>Kitasatosporales</taxon>
        <taxon>Streptomycetaceae</taxon>
        <taxon>Streptomyces</taxon>
    </lineage>
</organism>
<reference evidence="2 3" key="1">
    <citation type="submission" date="2018-07" db="EMBL/GenBank/DDBJ databases">
        <title>Streptomyces species from bats.</title>
        <authorList>
            <person name="Dunlap C."/>
        </authorList>
    </citation>
    <scope>NUCLEOTIDE SEQUENCE [LARGE SCALE GENOMIC DNA]</scope>
    <source>
        <strain evidence="2 3">AC230</strain>
    </source>
</reference>
<comment type="caution">
    <text evidence="2">The sequence shown here is derived from an EMBL/GenBank/DDBJ whole genome shotgun (WGS) entry which is preliminary data.</text>
</comment>
<dbReference type="Pfam" id="PF16177">
    <property type="entry name" value="ACAS_N"/>
    <property type="match status" value="1"/>
</dbReference>
<gene>
    <name evidence="2" type="ORF">DVH02_34045</name>
</gene>
<sequence>RIAAAAVTRFQSWAAERYGAPAEGGYPALQRWSVAELETFWAAVADWFSVRFATPYERVLGDRAMPGAQWFPGATLNYAEHALRTAEDPARA</sequence>
<feature type="non-terminal residue" evidence="2">
    <location>
        <position position="1"/>
    </location>
</feature>